<dbReference type="PANTHER" id="PTHR43031:SF18">
    <property type="entry name" value="RHODANESE-RELATED SULFURTRANSFERASES"/>
    <property type="match status" value="1"/>
</dbReference>
<dbReference type="SMART" id="SM00450">
    <property type="entry name" value="RHOD"/>
    <property type="match status" value="1"/>
</dbReference>
<sequence>MKFIIDNWSLFLIAIASGGLLLWPLVKGAGAGNLTPARAVQLINREKAVLIDVSETEEFALQHAGGAKNVPLADLETRLPAVVKNKAVPVILVCPTGGRANRALATAKKLGYEQAQVMAGGLKAWKEANLPVDKA</sequence>
<organism evidence="2 3">
    <name type="scientific">Xylophilus ampelinus</name>
    <dbReference type="NCBI Taxonomy" id="54067"/>
    <lineage>
        <taxon>Bacteria</taxon>
        <taxon>Pseudomonadati</taxon>
        <taxon>Pseudomonadota</taxon>
        <taxon>Betaproteobacteria</taxon>
        <taxon>Burkholderiales</taxon>
        <taxon>Xylophilus</taxon>
    </lineage>
</organism>
<comment type="caution">
    <text evidence="2">The sequence shown here is derived from an EMBL/GenBank/DDBJ whole genome shotgun (WGS) entry which is preliminary data.</text>
</comment>
<dbReference type="InterPro" id="IPR036873">
    <property type="entry name" value="Rhodanese-like_dom_sf"/>
</dbReference>
<reference evidence="2 3" key="1">
    <citation type="submission" date="2018-06" db="EMBL/GenBank/DDBJ databases">
        <title>Genomic Encyclopedia of Type Strains, Phase III (KMG-III): the genomes of soil and plant-associated and newly described type strains.</title>
        <authorList>
            <person name="Whitman W."/>
        </authorList>
    </citation>
    <scope>NUCLEOTIDE SEQUENCE [LARGE SCALE GENOMIC DNA]</scope>
    <source>
        <strain evidence="2 3">CECT 7646</strain>
    </source>
</reference>
<dbReference type="OrthoDB" id="1445766at2"/>
<dbReference type="RefSeq" id="WP_110466245.1">
    <property type="nucleotide sequence ID" value="NZ_JAMOFZ010000018.1"/>
</dbReference>
<feature type="domain" description="Rhodanese" evidence="1">
    <location>
        <begin position="44"/>
        <end position="134"/>
    </location>
</feature>
<dbReference type="PROSITE" id="PS50206">
    <property type="entry name" value="RHODANESE_3"/>
    <property type="match status" value="1"/>
</dbReference>
<keyword evidence="2" id="KW-0808">Transferase</keyword>
<dbReference type="InterPro" id="IPR001763">
    <property type="entry name" value="Rhodanese-like_dom"/>
</dbReference>
<dbReference type="Proteomes" id="UP000247540">
    <property type="component" value="Unassembled WGS sequence"/>
</dbReference>
<dbReference type="PANTHER" id="PTHR43031">
    <property type="entry name" value="FAD-DEPENDENT OXIDOREDUCTASE"/>
    <property type="match status" value="1"/>
</dbReference>
<dbReference type="InterPro" id="IPR050229">
    <property type="entry name" value="GlpE_sulfurtransferase"/>
</dbReference>
<dbReference type="GO" id="GO:0016740">
    <property type="term" value="F:transferase activity"/>
    <property type="evidence" value="ECO:0007669"/>
    <property type="project" value="UniProtKB-KW"/>
</dbReference>
<dbReference type="Pfam" id="PF00581">
    <property type="entry name" value="Rhodanese"/>
    <property type="match status" value="1"/>
</dbReference>
<accession>A0A318SE52</accession>
<protein>
    <submittedName>
        <fullName evidence="2">Rhodanese-related sulfurtransferase</fullName>
    </submittedName>
</protein>
<dbReference type="CDD" id="cd00158">
    <property type="entry name" value="RHOD"/>
    <property type="match status" value="1"/>
</dbReference>
<evidence type="ECO:0000313" key="2">
    <source>
        <dbReference type="EMBL" id="PYE75937.1"/>
    </source>
</evidence>
<dbReference type="EMBL" id="QJTC01000018">
    <property type="protein sequence ID" value="PYE75937.1"/>
    <property type="molecule type" value="Genomic_DNA"/>
</dbReference>
<keyword evidence="3" id="KW-1185">Reference proteome</keyword>
<name>A0A318SE52_9BURK</name>
<gene>
    <name evidence="2" type="ORF">DFQ15_11863</name>
</gene>
<dbReference type="Gene3D" id="3.40.250.10">
    <property type="entry name" value="Rhodanese-like domain"/>
    <property type="match status" value="1"/>
</dbReference>
<evidence type="ECO:0000313" key="3">
    <source>
        <dbReference type="Proteomes" id="UP000247540"/>
    </source>
</evidence>
<evidence type="ECO:0000259" key="1">
    <source>
        <dbReference type="PROSITE" id="PS50206"/>
    </source>
</evidence>
<dbReference type="SUPFAM" id="SSF52821">
    <property type="entry name" value="Rhodanese/Cell cycle control phosphatase"/>
    <property type="match status" value="1"/>
</dbReference>
<dbReference type="AlphaFoldDB" id="A0A318SE52"/>
<proteinExistence type="predicted"/>